<dbReference type="AlphaFoldDB" id="A0AAN8XDA7"/>
<dbReference type="Proteomes" id="UP001381693">
    <property type="component" value="Unassembled WGS sequence"/>
</dbReference>
<reference evidence="1 2" key="1">
    <citation type="submission" date="2023-11" db="EMBL/GenBank/DDBJ databases">
        <title>Halocaridina rubra genome assembly.</title>
        <authorList>
            <person name="Smith C."/>
        </authorList>
    </citation>
    <scope>NUCLEOTIDE SEQUENCE [LARGE SCALE GENOMIC DNA]</scope>
    <source>
        <strain evidence="1">EP-1</strain>
        <tissue evidence="1">Whole</tissue>
    </source>
</reference>
<protein>
    <submittedName>
        <fullName evidence="1">Uncharacterized protein</fullName>
    </submittedName>
</protein>
<dbReference type="EMBL" id="JAXCGZ010005801">
    <property type="protein sequence ID" value="KAK7080756.1"/>
    <property type="molecule type" value="Genomic_DNA"/>
</dbReference>
<comment type="caution">
    <text evidence="1">The sequence shown here is derived from an EMBL/GenBank/DDBJ whole genome shotgun (WGS) entry which is preliminary data.</text>
</comment>
<keyword evidence="2" id="KW-1185">Reference proteome</keyword>
<organism evidence="1 2">
    <name type="scientific">Halocaridina rubra</name>
    <name type="common">Hawaiian red shrimp</name>
    <dbReference type="NCBI Taxonomy" id="373956"/>
    <lineage>
        <taxon>Eukaryota</taxon>
        <taxon>Metazoa</taxon>
        <taxon>Ecdysozoa</taxon>
        <taxon>Arthropoda</taxon>
        <taxon>Crustacea</taxon>
        <taxon>Multicrustacea</taxon>
        <taxon>Malacostraca</taxon>
        <taxon>Eumalacostraca</taxon>
        <taxon>Eucarida</taxon>
        <taxon>Decapoda</taxon>
        <taxon>Pleocyemata</taxon>
        <taxon>Caridea</taxon>
        <taxon>Atyoidea</taxon>
        <taxon>Atyidae</taxon>
        <taxon>Halocaridina</taxon>
    </lineage>
</organism>
<proteinExistence type="predicted"/>
<name>A0AAN8XDA7_HALRR</name>
<gene>
    <name evidence="1" type="ORF">SK128_028373</name>
</gene>
<evidence type="ECO:0000313" key="2">
    <source>
        <dbReference type="Proteomes" id="UP001381693"/>
    </source>
</evidence>
<evidence type="ECO:0000313" key="1">
    <source>
        <dbReference type="EMBL" id="KAK7080756.1"/>
    </source>
</evidence>
<accession>A0AAN8XDA7</accession>
<sequence>MSILKSIFLYSASEYCNFTNRKKSIQDQFVAGLLNEDIVEKIELLYSKDGVLTLDDPIFWYAWMYNDVHEGRKQEREQIKRVDEVKFLRSKKETTRNLEKKCKFCGHSHLPRKCPAFGKTCKNAIGEIILQ</sequence>